<dbReference type="PROSITE" id="PS50181">
    <property type="entry name" value="FBOX"/>
    <property type="match status" value="1"/>
</dbReference>
<evidence type="ECO:0000313" key="4">
    <source>
        <dbReference type="Proteomes" id="UP000019487"/>
    </source>
</evidence>
<dbReference type="AlphaFoldDB" id="W9BYR2"/>
<dbReference type="OrthoDB" id="2687876at2759"/>
<proteinExistence type="predicted"/>
<reference evidence="3 4" key="1">
    <citation type="journal article" date="2014" name="Genome Announc.">
        <title>Draft genome sequence of Sclerotinia borealis, a psychrophilic plant pathogenic fungus.</title>
        <authorList>
            <person name="Mardanov A.V."/>
            <person name="Beletsky A.V."/>
            <person name="Kadnikov V.V."/>
            <person name="Ignatov A.N."/>
            <person name="Ravin N.V."/>
        </authorList>
    </citation>
    <scope>NUCLEOTIDE SEQUENCE [LARGE SCALE GENOMIC DNA]</scope>
    <source>
        <strain evidence="4">F-4157</strain>
    </source>
</reference>
<evidence type="ECO:0000256" key="1">
    <source>
        <dbReference type="SAM" id="MobiDB-lite"/>
    </source>
</evidence>
<dbReference type="InterPro" id="IPR001810">
    <property type="entry name" value="F-box_dom"/>
</dbReference>
<name>W9BYR2_SCLBF</name>
<accession>W9BYR2</accession>
<gene>
    <name evidence="3" type="ORF">SBOR_9869</name>
</gene>
<evidence type="ECO:0000259" key="2">
    <source>
        <dbReference type="PROSITE" id="PS50181"/>
    </source>
</evidence>
<dbReference type="SUPFAM" id="SSF81383">
    <property type="entry name" value="F-box domain"/>
    <property type="match status" value="1"/>
</dbReference>
<sequence>MTIPPQFLQRYCPLDNGLLRPHAAKIPASISDIGSFKALPLEIIHLIFNLLDLRCLTDFRAVSWRARTLVDSVPEYNALVKHSPDALRALISTRIAVYFTAQDIFEALCTQFCAGCGQFGPFLDMFTAQRYCINCVGDSDDLLSMTASSARKEFGLNLKTMRTIPTLLSIPGEYAESSKEYRRRISLVRMLSASVAQSQIHKPNTLRRRSSPPVSISTQPPQPPSPPISHRLLQKFVGHKQDPYRFMPMLRVPYLDRRTGSLDWGVSCQACRLAPRDERRGYYDWNTVYSTPGYYEHFQKCEVSQRGRLEIPRHIKATAQEQRVFDARFLGFYDFFKF</sequence>
<dbReference type="Pfam" id="PF00646">
    <property type="entry name" value="F-box"/>
    <property type="match status" value="1"/>
</dbReference>
<feature type="region of interest" description="Disordered" evidence="1">
    <location>
        <begin position="199"/>
        <end position="227"/>
    </location>
</feature>
<evidence type="ECO:0000313" key="3">
    <source>
        <dbReference type="EMBL" id="ESZ89742.1"/>
    </source>
</evidence>
<dbReference type="InterPro" id="IPR036047">
    <property type="entry name" value="F-box-like_dom_sf"/>
</dbReference>
<organism evidence="3 4">
    <name type="scientific">Sclerotinia borealis (strain F-4128)</name>
    <dbReference type="NCBI Taxonomy" id="1432307"/>
    <lineage>
        <taxon>Eukaryota</taxon>
        <taxon>Fungi</taxon>
        <taxon>Dikarya</taxon>
        <taxon>Ascomycota</taxon>
        <taxon>Pezizomycotina</taxon>
        <taxon>Leotiomycetes</taxon>
        <taxon>Helotiales</taxon>
        <taxon>Sclerotiniaceae</taxon>
        <taxon>Sclerotinia</taxon>
    </lineage>
</organism>
<dbReference type="STRING" id="1432307.W9BYR2"/>
<keyword evidence="4" id="KW-1185">Reference proteome</keyword>
<dbReference type="EMBL" id="AYSA01000791">
    <property type="protein sequence ID" value="ESZ89742.1"/>
    <property type="molecule type" value="Genomic_DNA"/>
</dbReference>
<dbReference type="Proteomes" id="UP000019487">
    <property type="component" value="Unassembled WGS sequence"/>
</dbReference>
<feature type="domain" description="F-box" evidence="2">
    <location>
        <begin position="33"/>
        <end position="79"/>
    </location>
</feature>
<comment type="caution">
    <text evidence="3">The sequence shown here is derived from an EMBL/GenBank/DDBJ whole genome shotgun (WGS) entry which is preliminary data.</text>
</comment>
<protein>
    <recommendedName>
        <fullName evidence="2">F-box domain-containing protein</fullName>
    </recommendedName>
</protein>
<dbReference type="HOGENOM" id="CLU_040048_2_1_1"/>